<dbReference type="EMBL" id="ACVQ01000016">
    <property type="protein sequence ID" value="EET80114.1"/>
    <property type="molecule type" value="Genomic_DNA"/>
</dbReference>
<dbReference type="Proteomes" id="UP000003107">
    <property type="component" value="Unassembled WGS sequence"/>
</dbReference>
<accession>C6REY3</accession>
<feature type="compositionally biased region" description="Basic and acidic residues" evidence="1">
    <location>
        <begin position="1"/>
        <end position="15"/>
    </location>
</feature>
<evidence type="ECO:0000313" key="2">
    <source>
        <dbReference type="EMBL" id="EET80114.1"/>
    </source>
</evidence>
<sequence length="44" mass="5187">MSKFDAVKFDRHEPHLYGANSSHAPLRGKFNQNRRPKHRLKSVK</sequence>
<proteinExistence type="predicted"/>
<protein>
    <submittedName>
        <fullName evidence="2">Uncharacterized protein</fullName>
    </submittedName>
</protein>
<reference evidence="2 3" key="1">
    <citation type="submission" date="2009-07" db="EMBL/GenBank/DDBJ databases">
        <authorList>
            <person name="Madupu R."/>
            <person name="Sebastian Y."/>
            <person name="Durkin A.S."/>
            <person name="Torralba M."/>
            <person name="Methe B."/>
            <person name="Sutton G.G."/>
            <person name="Strausberg R.L."/>
            <person name="Nelson K.E."/>
        </authorList>
    </citation>
    <scope>NUCLEOTIDE SEQUENCE [LARGE SCALE GENOMIC DNA]</scope>
    <source>
        <strain evidence="2 3">RM3277</strain>
    </source>
</reference>
<gene>
    <name evidence="2" type="ORF">CAMSH0001_1718</name>
</gene>
<evidence type="ECO:0000256" key="1">
    <source>
        <dbReference type="SAM" id="MobiDB-lite"/>
    </source>
</evidence>
<name>C6REY3_9BACT</name>
<evidence type="ECO:0000313" key="3">
    <source>
        <dbReference type="Proteomes" id="UP000003107"/>
    </source>
</evidence>
<keyword evidence="3" id="KW-1185">Reference proteome</keyword>
<dbReference type="AlphaFoldDB" id="C6REY3"/>
<organism evidence="2 3">
    <name type="scientific">Campylobacter showae RM3277</name>
    <dbReference type="NCBI Taxonomy" id="553219"/>
    <lineage>
        <taxon>Bacteria</taxon>
        <taxon>Pseudomonadati</taxon>
        <taxon>Campylobacterota</taxon>
        <taxon>Epsilonproteobacteria</taxon>
        <taxon>Campylobacterales</taxon>
        <taxon>Campylobacteraceae</taxon>
        <taxon>Campylobacter</taxon>
    </lineage>
</organism>
<comment type="caution">
    <text evidence="2">The sequence shown here is derived from an EMBL/GenBank/DDBJ whole genome shotgun (WGS) entry which is preliminary data.</text>
</comment>
<feature type="compositionally biased region" description="Basic residues" evidence="1">
    <location>
        <begin position="32"/>
        <end position="44"/>
    </location>
</feature>
<feature type="region of interest" description="Disordered" evidence="1">
    <location>
        <begin position="1"/>
        <end position="44"/>
    </location>
</feature>